<dbReference type="RefSeq" id="WP_055143584.1">
    <property type="nucleotide sequence ID" value="NZ_JXSZ01000005.1"/>
</dbReference>
<evidence type="ECO:0008006" key="4">
    <source>
        <dbReference type="Google" id="ProtNLM"/>
    </source>
</evidence>
<feature type="chain" id="PRO_5006136538" description="Lipocalin-like domain-containing protein" evidence="1">
    <location>
        <begin position="22"/>
        <end position="171"/>
    </location>
</feature>
<name>A0A0P7C407_9BACT</name>
<dbReference type="EMBL" id="LGTQ01000005">
    <property type="protein sequence ID" value="KPM49393.1"/>
    <property type="molecule type" value="Genomic_DNA"/>
</dbReference>
<comment type="caution">
    <text evidence="2">The sequence shown here is derived from an EMBL/GenBank/DDBJ whole genome shotgun (WGS) entry which is preliminary data.</text>
</comment>
<protein>
    <recommendedName>
        <fullName evidence="4">Lipocalin-like domain-containing protein</fullName>
    </recommendedName>
</protein>
<dbReference type="STRING" id="1605367.AFM12_01890"/>
<organism evidence="2 3">
    <name type="scientific">Jiulongibacter sediminis</name>
    <dbReference type="NCBI Taxonomy" id="1605367"/>
    <lineage>
        <taxon>Bacteria</taxon>
        <taxon>Pseudomonadati</taxon>
        <taxon>Bacteroidota</taxon>
        <taxon>Cytophagia</taxon>
        <taxon>Cytophagales</taxon>
        <taxon>Leadbetterellaceae</taxon>
        <taxon>Jiulongibacter</taxon>
    </lineage>
</organism>
<dbReference type="Proteomes" id="UP000050454">
    <property type="component" value="Unassembled WGS sequence"/>
</dbReference>
<evidence type="ECO:0000313" key="2">
    <source>
        <dbReference type="EMBL" id="KPM49393.1"/>
    </source>
</evidence>
<feature type="signal peptide" evidence="1">
    <location>
        <begin position="1"/>
        <end position="21"/>
    </location>
</feature>
<gene>
    <name evidence="2" type="ORF">AFM12_01890</name>
</gene>
<evidence type="ECO:0000256" key="1">
    <source>
        <dbReference type="SAM" id="SignalP"/>
    </source>
</evidence>
<keyword evidence="3" id="KW-1185">Reference proteome</keyword>
<dbReference type="AlphaFoldDB" id="A0A0P7C407"/>
<evidence type="ECO:0000313" key="3">
    <source>
        <dbReference type="Proteomes" id="UP000050454"/>
    </source>
</evidence>
<reference evidence="2 3" key="1">
    <citation type="submission" date="2015-07" db="EMBL/GenBank/DDBJ databases">
        <title>The draft genome sequence of Leadbetterella sp. JN14-9.</title>
        <authorList>
            <person name="Liu Y."/>
            <person name="Du J."/>
            <person name="Shao Z."/>
        </authorList>
    </citation>
    <scope>NUCLEOTIDE SEQUENCE [LARGE SCALE GENOMIC DNA]</scope>
    <source>
        <strain evidence="2 3">JN14-9</strain>
    </source>
</reference>
<accession>A0A0P7C407</accession>
<dbReference type="PROSITE" id="PS51257">
    <property type="entry name" value="PROKAR_LIPOPROTEIN"/>
    <property type="match status" value="1"/>
</dbReference>
<keyword evidence="1" id="KW-0732">Signal</keyword>
<sequence>MIKRYTFLLLSVLLIACESDALVKPNELLGLWKIGSIYVESDLHSIKISDASIAQNGYNKLCYDFKEDGTFNFESSAYAFTGQYSYNRASGKITVADEDFQLTFTVSKEKDNLIFQSAVIDAQDDQFSLDSPQAYLFFEMFFLLDYHWAGLKPDYPENEMRYRNVKYIFHR</sequence>
<proteinExistence type="predicted"/>